<keyword evidence="3" id="KW-1185">Reference proteome</keyword>
<dbReference type="Proteomes" id="UP001497382">
    <property type="component" value="Unassembled WGS sequence"/>
</dbReference>
<reference evidence="2 3" key="1">
    <citation type="submission" date="2024-04" db="EMBL/GenBank/DDBJ databases">
        <authorList>
            <person name="Rising A."/>
            <person name="Reimegard J."/>
            <person name="Sonavane S."/>
            <person name="Akerstrom W."/>
            <person name="Nylinder S."/>
            <person name="Hedman E."/>
            <person name="Kallberg Y."/>
        </authorList>
    </citation>
    <scope>NUCLEOTIDE SEQUENCE [LARGE SCALE GENOMIC DNA]</scope>
</reference>
<sequence length="64" mass="7333">MKGLILLILIISLIAAEDNWKSAGLDDDRNYAESRYLRDPRDFARAFSDGNDANIYSDNRVKKK</sequence>
<accession>A0AAV2B3V1</accession>
<dbReference type="AlphaFoldDB" id="A0AAV2B3V1"/>
<evidence type="ECO:0000256" key="1">
    <source>
        <dbReference type="SAM" id="SignalP"/>
    </source>
</evidence>
<proteinExistence type="predicted"/>
<name>A0AAV2B3V1_9ARAC</name>
<evidence type="ECO:0000313" key="2">
    <source>
        <dbReference type="EMBL" id="CAL1290537.1"/>
    </source>
</evidence>
<feature type="signal peptide" evidence="1">
    <location>
        <begin position="1"/>
        <end position="16"/>
    </location>
</feature>
<keyword evidence="1" id="KW-0732">Signal</keyword>
<protein>
    <submittedName>
        <fullName evidence="2">Uncharacterized protein</fullName>
    </submittedName>
</protein>
<feature type="chain" id="PRO_5043920546" evidence="1">
    <location>
        <begin position="17"/>
        <end position="64"/>
    </location>
</feature>
<comment type="caution">
    <text evidence="2">The sequence shown here is derived from an EMBL/GenBank/DDBJ whole genome shotgun (WGS) entry which is preliminary data.</text>
</comment>
<gene>
    <name evidence="2" type="ORF">LARSCL_LOCUS16551</name>
</gene>
<evidence type="ECO:0000313" key="3">
    <source>
        <dbReference type="Proteomes" id="UP001497382"/>
    </source>
</evidence>
<dbReference type="EMBL" id="CAXIEN010000266">
    <property type="protein sequence ID" value="CAL1290537.1"/>
    <property type="molecule type" value="Genomic_DNA"/>
</dbReference>
<organism evidence="2 3">
    <name type="scientific">Larinioides sclopetarius</name>
    <dbReference type="NCBI Taxonomy" id="280406"/>
    <lineage>
        <taxon>Eukaryota</taxon>
        <taxon>Metazoa</taxon>
        <taxon>Ecdysozoa</taxon>
        <taxon>Arthropoda</taxon>
        <taxon>Chelicerata</taxon>
        <taxon>Arachnida</taxon>
        <taxon>Araneae</taxon>
        <taxon>Araneomorphae</taxon>
        <taxon>Entelegynae</taxon>
        <taxon>Araneoidea</taxon>
        <taxon>Araneidae</taxon>
        <taxon>Larinioides</taxon>
    </lineage>
</organism>